<dbReference type="SMART" id="SM00220">
    <property type="entry name" value="S_TKc"/>
    <property type="match status" value="1"/>
</dbReference>
<keyword evidence="3" id="KW-1185">Reference proteome</keyword>
<proteinExistence type="predicted"/>
<name>A2DU94_TRIV3</name>
<dbReference type="AlphaFoldDB" id="A2DU94"/>
<feature type="domain" description="Protein kinase" evidence="1">
    <location>
        <begin position="1"/>
        <end position="147"/>
    </location>
</feature>
<dbReference type="RefSeq" id="XP_001328310.1">
    <property type="nucleotide sequence ID" value="XM_001328275.1"/>
</dbReference>
<dbReference type="InParanoid" id="A2DU94"/>
<dbReference type="Gene3D" id="1.10.510.10">
    <property type="entry name" value="Transferase(Phosphotransferase) domain 1"/>
    <property type="match status" value="1"/>
</dbReference>
<evidence type="ECO:0000259" key="1">
    <source>
        <dbReference type="PROSITE" id="PS50011"/>
    </source>
</evidence>
<evidence type="ECO:0000313" key="3">
    <source>
        <dbReference type="Proteomes" id="UP000001542"/>
    </source>
</evidence>
<protein>
    <recommendedName>
        <fullName evidence="1">Protein kinase domain-containing protein</fullName>
    </recommendedName>
</protein>
<dbReference type="VEuPathDB" id="TrichDB:TVAGG3_0438090"/>
<dbReference type="Proteomes" id="UP000001542">
    <property type="component" value="Unassembled WGS sequence"/>
</dbReference>
<organism evidence="2 3">
    <name type="scientific">Trichomonas vaginalis (strain ATCC PRA-98 / G3)</name>
    <dbReference type="NCBI Taxonomy" id="412133"/>
    <lineage>
        <taxon>Eukaryota</taxon>
        <taxon>Metamonada</taxon>
        <taxon>Parabasalia</taxon>
        <taxon>Trichomonadida</taxon>
        <taxon>Trichomonadidae</taxon>
        <taxon>Trichomonas</taxon>
    </lineage>
</organism>
<evidence type="ECO:0000313" key="2">
    <source>
        <dbReference type="EMBL" id="EAY16087.1"/>
    </source>
</evidence>
<dbReference type="KEGG" id="tva:4774094"/>
<reference evidence="2" key="1">
    <citation type="submission" date="2006-10" db="EMBL/GenBank/DDBJ databases">
        <authorList>
            <person name="Amadeo P."/>
            <person name="Zhao Q."/>
            <person name="Wortman J."/>
            <person name="Fraser-Liggett C."/>
            <person name="Carlton J."/>
        </authorList>
    </citation>
    <scope>NUCLEOTIDE SEQUENCE</scope>
    <source>
        <strain evidence="2">G3</strain>
    </source>
</reference>
<dbReference type="STRING" id="5722.A2DU94"/>
<dbReference type="EMBL" id="DS113247">
    <property type="protein sequence ID" value="EAY16087.1"/>
    <property type="molecule type" value="Genomic_DNA"/>
</dbReference>
<dbReference type="InterPro" id="IPR011009">
    <property type="entry name" value="Kinase-like_dom_sf"/>
</dbReference>
<dbReference type="VEuPathDB" id="TrichDB:TVAG_486710"/>
<dbReference type="PANTHER" id="PTHR24362:SF309">
    <property type="entry name" value="PROTEIN KINASE DOMAIN-CONTAINING PROTEIN"/>
    <property type="match status" value="1"/>
</dbReference>
<sequence>MSGISYLHHRGIAHKEISLKNIRVLDDDTIKITEFGIYRRPVTSSGNTFVYMPPEILQEKAFDKYKADIWTAGICLYAMTANHMPWTVNESTPVESIWEDIQSQICRGEIIFDDNQSDILQDLLSQMLSIEPDFRPDADEILNHAWLEMMAGDQIIDSPEPNQRIISTVNSLINDIENK</sequence>
<dbReference type="eggNOG" id="KOG0583">
    <property type="taxonomic scope" value="Eukaryota"/>
</dbReference>
<dbReference type="OrthoDB" id="1915767at2759"/>
<dbReference type="GO" id="GO:0005524">
    <property type="term" value="F:ATP binding"/>
    <property type="evidence" value="ECO:0007669"/>
    <property type="project" value="InterPro"/>
</dbReference>
<dbReference type="SUPFAM" id="SSF56112">
    <property type="entry name" value="Protein kinase-like (PK-like)"/>
    <property type="match status" value="1"/>
</dbReference>
<dbReference type="PANTHER" id="PTHR24362">
    <property type="entry name" value="SERINE/THREONINE-PROTEIN KINASE NEK"/>
    <property type="match status" value="1"/>
</dbReference>
<dbReference type="Pfam" id="PF00069">
    <property type="entry name" value="Pkinase"/>
    <property type="match status" value="1"/>
</dbReference>
<dbReference type="PROSITE" id="PS50011">
    <property type="entry name" value="PROTEIN_KINASE_DOM"/>
    <property type="match status" value="1"/>
</dbReference>
<accession>A2DU94</accession>
<reference evidence="2" key="2">
    <citation type="journal article" date="2007" name="Science">
        <title>Draft genome sequence of the sexually transmitted pathogen Trichomonas vaginalis.</title>
        <authorList>
            <person name="Carlton J.M."/>
            <person name="Hirt R.P."/>
            <person name="Silva J.C."/>
            <person name="Delcher A.L."/>
            <person name="Schatz M."/>
            <person name="Zhao Q."/>
            <person name="Wortman J.R."/>
            <person name="Bidwell S.L."/>
            <person name="Alsmark U.C.M."/>
            <person name="Besteiro S."/>
            <person name="Sicheritz-Ponten T."/>
            <person name="Noel C.J."/>
            <person name="Dacks J.B."/>
            <person name="Foster P.G."/>
            <person name="Simillion C."/>
            <person name="Van de Peer Y."/>
            <person name="Miranda-Saavedra D."/>
            <person name="Barton G.J."/>
            <person name="Westrop G.D."/>
            <person name="Mueller S."/>
            <person name="Dessi D."/>
            <person name="Fiori P.L."/>
            <person name="Ren Q."/>
            <person name="Paulsen I."/>
            <person name="Zhang H."/>
            <person name="Bastida-Corcuera F.D."/>
            <person name="Simoes-Barbosa A."/>
            <person name="Brown M.T."/>
            <person name="Hayes R.D."/>
            <person name="Mukherjee M."/>
            <person name="Okumura C.Y."/>
            <person name="Schneider R."/>
            <person name="Smith A.J."/>
            <person name="Vanacova S."/>
            <person name="Villalvazo M."/>
            <person name="Haas B.J."/>
            <person name="Pertea M."/>
            <person name="Feldblyum T.V."/>
            <person name="Utterback T.R."/>
            <person name="Shu C.L."/>
            <person name="Osoegawa K."/>
            <person name="de Jong P.J."/>
            <person name="Hrdy I."/>
            <person name="Horvathova L."/>
            <person name="Zubacova Z."/>
            <person name="Dolezal P."/>
            <person name="Malik S.B."/>
            <person name="Logsdon J.M. Jr."/>
            <person name="Henze K."/>
            <person name="Gupta A."/>
            <person name="Wang C.C."/>
            <person name="Dunne R.L."/>
            <person name="Upcroft J.A."/>
            <person name="Upcroft P."/>
            <person name="White O."/>
            <person name="Salzberg S.L."/>
            <person name="Tang P."/>
            <person name="Chiu C.-H."/>
            <person name="Lee Y.-S."/>
            <person name="Embley T.M."/>
            <person name="Coombs G.H."/>
            <person name="Mottram J.C."/>
            <person name="Tachezy J."/>
            <person name="Fraser-Liggett C.M."/>
            <person name="Johnson P.J."/>
        </authorList>
    </citation>
    <scope>NUCLEOTIDE SEQUENCE [LARGE SCALE GENOMIC DNA]</scope>
    <source>
        <strain evidence="2">G3</strain>
    </source>
</reference>
<dbReference type="InterPro" id="IPR000719">
    <property type="entry name" value="Prot_kinase_dom"/>
</dbReference>
<dbReference type="GO" id="GO:0004674">
    <property type="term" value="F:protein serine/threonine kinase activity"/>
    <property type="evidence" value="ECO:0000318"/>
    <property type="project" value="GO_Central"/>
</dbReference>
<gene>
    <name evidence="2" type="ORF">TVAG_278530</name>
</gene>